<evidence type="ECO:0000313" key="1">
    <source>
        <dbReference type="EMBL" id="GFR40105.1"/>
    </source>
</evidence>
<comment type="caution">
    <text evidence="1">The sequence shown here is derived from an EMBL/GenBank/DDBJ whole genome shotgun (WGS) entry which is preliminary data.</text>
</comment>
<evidence type="ECO:0000313" key="2">
    <source>
        <dbReference type="Proteomes" id="UP001054857"/>
    </source>
</evidence>
<gene>
    <name evidence="1" type="ORF">Agub_g659</name>
</gene>
<organism evidence="1 2">
    <name type="scientific">Astrephomene gubernaculifera</name>
    <dbReference type="NCBI Taxonomy" id="47775"/>
    <lineage>
        <taxon>Eukaryota</taxon>
        <taxon>Viridiplantae</taxon>
        <taxon>Chlorophyta</taxon>
        <taxon>core chlorophytes</taxon>
        <taxon>Chlorophyceae</taxon>
        <taxon>CS clade</taxon>
        <taxon>Chlamydomonadales</taxon>
        <taxon>Astrephomenaceae</taxon>
        <taxon>Astrephomene</taxon>
    </lineage>
</organism>
<dbReference type="GO" id="GO:0003700">
    <property type="term" value="F:DNA-binding transcription factor activity"/>
    <property type="evidence" value="ECO:0007669"/>
    <property type="project" value="InterPro"/>
</dbReference>
<dbReference type="InterPro" id="IPR036955">
    <property type="entry name" value="AP2/ERF_dom_sf"/>
</dbReference>
<dbReference type="Gene3D" id="3.30.730.10">
    <property type="entry name" value="AP2/ERF domain"/>
    <property type="match status" value="1"/>
</dbReference>
<protein>
    <submittedName>
        <fullName evidence="1">Uncharacterized protein</fullName>
    </submittedName>
</protein>
<keyword evidence="2" id="KW-1185">Reference proteome</keyword>
<dbReference type="Proteomes" id="UP001054857">
    <property type="component" value="Unassembled WGS sequence"/>
</dbReference>
<name>A0AAD3DE44_9CHLO</name>
<sequence length="191" mass="21352">MHHKHLHARGSCKEVSRGFHAWRNALFKPCLGSCRTPFLSVRMAPNRPTAYVSRPCWPTPAGTRTAWGGGTDPDPDHPLAALFLAPAVCCLRSSLPLQPTQEMCERFMRGLAALMGRAARRAATLMTLDPKTRRGPIGTSSKYRGVTRRRRTKQWVARIWEERREVYLGNSLVDVTVTVLLQEVTGHPVAL</sequence>
<dbReference type="AlphaFoldDB" id="A0AAD3DE44"/>
<accession>A0AAD3DE44</accession>
<reference evidence="1 2" key="1">
    <citation type="journal article" date="2021" name="Sci. Rep.">
        <title>Genome sequencing of the multicellular alga Astrephomene provides insights into convergent evolution of germ-soma differentiation.</title>
        <authorList>
            <person name="Yamashita S."/>
            <person name="Yamamoto K."/>
            <person name="Matsuzaki R."/>
            <person name="Suzuki S."/>
            <person name="Yamaguchi H."/>
            <person name="Hirooka S."/>
            <person name="Minakuchi Y."/>
            <person name="Miyagishima S."/>
            <person name="Kawachi M."/>
            <person name="Toyoda A."/>
            <person name="Nozaki H."/>
        </authorList>
    </citation>
    <scope>NUCLEOTIDE SEQUENCE [LARGE SCALE GENOMIC DNA]</scope>
    <source>
        <strain evidence="1 2">NIES-4017</strain>
    </source>
</reference>
<proteinExistence type="predicted"/>
<dbReference type="EMBL" id="BMAR01000001">
    <property type="protein sequence ID" value="GFR40105.1"/>
    <property type="molecule type" value="Genomic_DNA"/>
</dbReference>